<keyword evidence="1" id="KW-0732">Signal</keyword>
<dbReference type="PROSITE" id="PS51257">
    <property type="entry name" value="PROKAR_LIPOPROTEIN"/>
    <property type="match status" value="1"/>
</dbReference>
<dbReference type="Proteomes" id="UP000251842">
    <property type="component" value="Chromosome"/>
</dbReference>
<keyword evidence="3" id="KW-1185">Reference proteome</keyword>
<reference evidence="3" key="1">
    <citation type="submission" date="2018-05" db="EMBL/GenBank/DDBJ databases">
        <title>Luteimonas pekinense sp. nov., isolated from human Meibomian gland secretions, Beijing, China.</title>
        <authorList>
            <person name="Wen T."/>
            <person name="Bai H."/>
            <person name="Lv H."/>
        </authorList>
    </citation>
    <scope>NUCLEOTIDE SEQUENCE [LARGE SCALE GENOMIC DNA]</scope>
    <source>
        <strain evidence="3">83-4</strain>
    </source>
</reference>
<dbReference type="AlphaFoldDB" id="A0A344J7H0"/>
<evidence type="ECO:0000256" key="1">
    <source>
        <dbReference type="SAM" id="SignalP"/>
    </source>
</evidence>
<evidence type="ECO:0000313" key="3">
    <source>
        <dbReference type="Proteomes" id="UP000251842"/>
    </source>
</evidence>
<gene>
    <name evidence="2" type="ORF">DCD74_10080</name>
</gene>
<organism evidence="2 3">
    <name type="scientific">Solilutibacter oculi</name>
    <dbReference type="NCBI Taxonomy" id="2698682"/>
    <lineage>
        <taxon>Bacteria</taxon>
        <taxon>Pseudomonadati</taxon>
        <taxon>Pseudomonadota</taxon>
        <taxon>Gammaproteobacteria</taxon>
        <taxon>Lysobacterales</taxon>
        <taxon>Lysobacteraceae</taxon>
        <taxon>Solilutibacter</taxon>
    </lineage>
</organism>
<evidence type="ECO:0000313" key="2">
    <source>
        <dbReference type="EMBL" id="AXA84980.1"/>
    </source>
</evidence>
<dbReference type="RefSeq" id="WP_112927192.1">
    <property type="nucleotide sequence ID" value="NZ_CP029556.1"/>
</dbReference>
<dbReference type="KEGG" id="lue:DCD74_10080"/>
<feature type="chain" id="PRO_5017047255" description="DUF5666 domain-containing protein" evidence="1">
    <location>
        <begin position="20"/>
        <end position="112"/>
    </location>
</feature>
<dbReference type="EMBL" id="CP029556">
    <property type="protein sequence ID" value="AXA84980.1"/>
    <property type="molecule type" value="Genomic_DNA"/>
</dbReference>
<evidence type="ECO:0008006" key="4">
    <source>
        <dbReference type="Google" id="ProtNLM"/>
    </source>
</evidence>
<accession>A0A344J7H0</accession>
<sequence length="112" mass="11546">MRLHHLFAVSAAAALSACAVTPASPADPAGTLRFSGTVQTTDTGCYVDGVCTATVDGTVVTTMSGERLNNPVWGQPNSLPAVGQKVEVFCARTGAKTCTLKGSADYFLRVLP</sequence>
<feature type="signal peptide" evidence="1">
    <location>
        <begin position="1"/>
        <end position="19"/>
    </location>
</feature>
<proteinExistence type="predicted"/>
<protein>
    <recommendedName>
        <fullName evidence="4">DUF5666 domain-containing protein</fullName>
    </recommendedName>
</protein>
<name>A0A344J7H0_9GAMM</name>
<dbReference type="OrthoDB" id="9899667at2"/>